<dbReference type="OMA" id="WYCYVER"/>
<keyword evidence="3" id="KW-1185">Reference proteome</keyword>
<proteinExistence type="predicted"/>
<evidence type="ECO:0000313" key="3">
    <source>
        <dbReference type="Proteomes" id="UP000001292"/>
    </source>
</evidence>
<reference evidence="2 3" key="1">
    <citation type="journal article" date="2007" name="Nature">
        <title>Evolution of genes and genomes on the Drosophila phylogeny.</title>
        <authorList>
            <consortium name="Drosophila 12 Genomes Consortium"/>
            <person name="Clark A.G."/>
            <person name="Eisen M.B."/>
            <person name="Smith D.R."/>
            <person name="Bergman C.M."/>
            <person name="Oliver B."/>
            <person name="Markow T.A."/>
            <person name="Kaufman T.C."/>
            <person name="Kellis M."/>
            <person name="Gelbart W."/>
            <person name="Iyer V.N."/>
            <person name="Pollard D.A."/>
            <person name="Sackton T.B."/>
            <person name="Larracuente A.M."/>
            <person name="Singh N.D."/>
            <person name="Abad J.P."/>
            <person name="Abt D.N."/>
            <person name="Adryan B."/>
            <person name="Aguade M."/>
            <person name="Akashi H."/>
            <person name="Anderson W.W."/>
            <person name="Aquadro C.F."/>
            <person name="Ardell D.H."/>
            <person name="Arguello R."/>
            <person name="Artieri C.G."/>
            <person name="Barbash D.A."/>
            <person name="Barker D."/>
            <person name="Barsanti P."/>
            <person name="Batterham P."/>
            <person name="Batzoglou S."/>
            <person name="Begun D."/>
            <person name="Bhutkar A."/>
            <person name="Blanco E."/>
            <person name="Bosak S.A."/>
            <person name="Bradley R.K."/>
            <person name="Brand A.D."/>
            <person name="Brent M.R."/>
            <person name="Brooks A.N."/>
            <person name="Brown R.H."/>
            <person name="Butlin R.K."/>
            <person name="Caggese C."/>
            <person name="Calvi B.R."/>
            <person name="Bernardo de Carvalho A."/>
            <person name="Caspi A."/>
            <person name="Castrezana S."/>
            <person name="Celniker S.E."/>
            <person name="Chang J.L."/>
            <person name="Chapple C."/>
            <person name="Chatterji S."/>
            <person name="Chinwalla A."/>
            <person name="Civetta A."/>
            <person name="Clifton S.W."/>
            <person name="Comeron J.M."/>
            <person name="Costello J.C."/>
            <person name="Coyne J.A."/>
            <person name="Daub J."/>
            <person name="David R.G."/>
            <person name="Delcher A.L."/>
            <person name="Delehaunty K."/>
            <person name="Do C.B."/>
            <person name="Ebling H."/>
            <person name="Edwards K."/>
            <person name="Eickbush T."/>
            <person name="Evans J.D."/>
            <person name="Filipski A."/>
            <person name="Findeiss S."/>
            <person name="Freyhult E."/>
            <person name="Fulton L."/>
            <person name="Fulton R."/>
            <person name="Garcia A.C."/>
            <person name="Gardiner A."/>
            <person name="Garfield D.A."/>
            <person name="Garvin B.E."/>
            <person name="Gibson G."/>
            <person name="Gilbert D."/>
            <person name="Gnerre S."/>
            <person name="Godfrey J."/>
            <person name="Good R."/>
            <person name="Gotea V."/>
            <person name="Gravely B."/>
            <person name="Greenberg A.J."/>
            <person name="Griffiths-Jones S."/>
            <person name="Gross S."/>
            <person name="Guigo R."/>
            <person name="Gustafson E.A."/>
            <person name="Haerty W."/>
            <person name="Hahn M.W."/>
            <person name="Halligan D.L."/>
            <person name="Halpern A.L."/>
            <person name="Halter G.M."/>
            <person name="Han M.V."/>
            <person name="Heger A."/>
            <person name="Hillier L."/>
            <person name="Hinrichs A.S."/>
            <person name="Holmes I."/>
            <person name="Hoskins R.A."/>
            <person name="Hubisz M.J."/>
            <person name="Hultmark D."/>
            <person name="Huntley M.A."/>
            <person name="Jaffe D.B."/>
            <person name="Jagadeeshan S."/>
            <person name="Jeck W.R."/>
            <person name="Johnson J."/>
            <person name="Jones C.D."/>
            <person name="Jordan W.C."/>
            <person name="Karpen G.H."/>
            <person name="Kataoka E."/>
            <person name="Keightley P.D."/>
            <person name="Kheradpour P."/>
            <person name="Kirkness E.F."/>
            <person name="Koerich L.B."/>
            <person name="Kristiansen K."/>
            <person name="Kudrna D."/>
            <person name="Kulathinal R.J."/>
            <person name="Kumar S."/>
            <person name="Kwok R."/>
            <person name="Lander E."/>
            <person name="Langley C.H."/>
            <person name="Lapoint R."/>
            <person name="Lazzaro B.P."/>
            <person name="Lee S.J."/>
            <person name="Levesque L."/>
            <person name="Li R."/>
            <person name="Lin C.F."/>
            <person name="Lin M.F."/>
            <person name="Lindblad-Toh K."/>
            <person name="Llopart A."/>
            <person name="Long M."/>
            <person name="Low L."/>
            <person name="Lozovsky E."/>
            <person name="Lu J."/>
            <person name="Luo M."/>
            <person name="Machado C.A."/>
            <person name="Makalowski W."/>
            <person name="Marzo M."/>
            <person name="Matsuda M."/>
            <person name="Matzkin L."/>
            <person name="McAllister B."/>
            <person name="McBride C.S."/>
            <person name="McKernan B."/>
            <person name="McKernan K."/>
            <person name="Mendez-Lago M."/>
            <person name="Minx P."/>
            <person name="Mollenhauer M.U."/>
            <person name="Montooth K."/>
            <person name="Mount S.M."/>
            <person name="Mu X."/>
            <person name="Myers E."/>
            <person name="Negre B."/>
            <person name="Newfeld S."/>
            <person name="Nielsen R."/>
            <person name="Noor M.A."/>
            <person name="O'Grady P."/>
            <person name="Pachter L."/>
            <person name="Papaceit M."/>
            <person name="Parisi M.J."/>
            <person name="Parisi M."/>
            <person name="Parts L."/>
            <person name="Pedersen J.S."/>
            <person name="Pesole G."/>
            <person name="Phillippy A.M."/>
            <person name="Ponting C.P."/>
            <person name="Pop M."/>
            <person name="Porcelli D."/>
            <person name="Powell J.R."/>
            <person name="Prohaska S."/>
            <person name="Pruitt K."/>
            <person name="Puig M."/>
            <person name="Quesneville H."/>
            <person name="Ram K.R."/>
            <person name="Rand D."/>
            <person name="Rasmussen M.D."/>
            <person name="Reed L.K."/>
            <person name="Reenan R."/>
            <person name="Reily A."/>
            <person name="Remington K.A."/>
            <person name="Rieger T.T."/>
            <person name="Ritchie M.G."/>
            <person name="Robin C."/>
            <person name="Rogers Y.H."/>
            <person name="Rohde C."/>
            <person name="Rozas J."/>
            <person name="Rubenfield M.J."/>
            <person name="Ruiz A."/>
            <person name="Russo S."/>
            <person name="Salzberg S.L."/>
            <person name="Sanchez-Gracia A."/>
            <person name="Saranga D.J."/>
            <person name="Sato H."/>
            <person name="Schaeffer S.W."/>
            <person name="Schatz M.C."/>
            <person name="Schlenke T."/>
            <person name="Schwartz R."/>
            <person name="Segarra C."/>
            <person name="Singh R.S."/>
            <person name="Sirot L."/>
            <person name="Sirota M."/>
            <person name="Sisneros N.B."/>
            <person name="Smith C.D."/>
            <person name="Smith T.F."/>
            <person name="Spieth J."/>
            <person name="Stage D.E."/>
            <person name="Stark A."/>
            <person name="Stephan W."/>
            <person name="Strausberg R.L."/>
            <person name="Strempel S."/>
            <person name="Sturgill D."/>
            <person name="Sutton G."/>
            <person name="Sutton G.G."/>
            <person name="Tao W."/>
            <person name="Teichmann S."/>
            <person name="Tobari Y.N."/>
            <person name="Tomimura Y."/>
            <person name="Tsolas J.M."/>
            <person name="Valente V.L."/>
            <person name="Venter E."/>
            <person name="Venter J.C."/>
            <person name="Vicario S."/>
            <person name="Vieira F.G."/>
            <person name="Vilella A.J."/>
            <person name="Villasante A."/>
            <person name="Walenz B."/>
            <person name="Wang J."/>
            <person name="Wasserman M."/>
            <person name="Watts T."/>
            <person name="Wilson D."/>
            <person name="Wilson R.K."/>
            <person name="Wing R.A."/>
            <person name="Wolfner M.F."/>
            <person name="Wong A."/>
            <person name="Wong G.K."/>
            <person name="Wu C.I."/>
            <person name="Wu G."/>
            <person name="Yamamoto D."/>
            <person name="Yang H.P."/>
            <person name="Yang S.P."/>
            <person name="Yorke J.A."/>
            <person name="Yoshida K."/>
            <person name="Zdobnov E."/>
            <person name="Zhang P."/>
            <person name="Zhang Y."/>
            <person name="Zimin A.V."/>
            <person name="Baldwin J."/>
            <person name="Abdouelleil A."/>
            <person name="Abdulkadir J."/>
            <person name="Abebe A."/>
            <person name="Abera B."/>
            <person name="Abreu J."/>
            <person name="Acer S.C."/>
            <person name="Aftuck L."/>
            <person name="Alexander A."/>
            <person name="An P."/>
            <person name="Anderson E."/>
            <person name="Anderson S."/>
            <person name="Arachi H."/>
            <person name="Azer M."/>
            <person name="Bachantsang P."/>
            <person name="Barry A."/>
            <person name="Bayul T."/>
            <person name="Berlin A."/>
            <person name="Bessette D."/>
            <person name="Bloom T."/>
            <person name="Blye J."/>
            <person name="Boguslavskiy L."/>
            <person name="Bonnet C."/>
            <person name="Boukhgalter B."/>
            <person name="Bourzgui I."/>
            <person name="Brown A."/>
            <person name="Cahill P."/>
            <person name="Channer S."/>
            <person name="Cheshatsang Y."/>
            <person name="Chuda L."/>
            <person name="Citroen M."/>
            <person name="Collymore A."/>
            <person name="Cooke P."/>
            <person name="Costello M."/>
            <person name="D'Aco K."/>
            <person name="Daza R."/>
            <person name="De Haan G."/>
            <person name="DeGray S."/>
            <person name="DeMaso C."/>
            <person name="Dhargay N."/>
            <person name="Dooley K."/>
            <person name="Dooley E."/>
            <person name="Doricent M."/>
            <person name="Dorje P."/>
            <person name="Dorjee K."/>
            <person name="Dupes A."/>
            <person name="Elong R."/>
            <person name="Falk J."/>
            <person name="Farina A."/>
            <person name="Faro S."/>
            <person name="Ferguson D."/>
            <person name="Fisher S."/>
            <person name="Foley C.D."/>
            <person name="Franke A."/>
            <person name="Friedrich D."/>
            <person name="Gadbois L."/>
            <person name="Gearin G."/>
            <person name="Gearin C.R."/>
            <person name="Giannoukos G."/>
            <person name="Goode T."/>
            <person name="Graham J."/>
            <person name="Grandbois E."/>
            <person name="Grewal S."/>
            <person name="Gyaltsen K."/>
            <person name="Hafez N."/>
            <person name="Hagos B."/>
            <person name="Hall J."/>
            <person name="Henson C."/>
            <person name="Hollinger A."/>
            <person name="Honan T."/>
            <person name="Huard M.D."/>
            <person name="Hughes L."/>
            <person name="Hurhula B."/>
            <person name="Husby M.E."/>
            <person name="Kamat A."/>
            <person name="Kanga B."/>
            <person name="Kashin S."/>
            <person name="Khazanovich D."/>
            <person name="Kisner P."/>
            <person name="Lance K."/>
            <person name="Lara M."/>
            <person name="Lee W."/>
            <person name="Lennon N."/>
            <person name="Letendre F."/>
            <person name="LeVine R."/>
            <person name="Lipovsky A."/>
            <person name="Liu X."/>
            <person name="Liu J."/>
            <person name="Liu S."/>
            <person name="Lokyitsang T."/>
            <person name="Lokyitsang Y."/>
            <person name="Lubonja R."/>
            <person name="Lui A."/>
            <person name="MacDonald P."/>
            <person name="Magnisalis V."/>
            <person name="Maru K."/>
            <person name="Matthews C."/>
            <person name="McCusker W."/>
            <person name="McDonough S."/>
            <person name="Mehta T."/>
            <person name="Meldrim J."/>
            <person name="Meneus L."/>
            <person name="Mihai O."/>
            <person name="Mihalev A."/>
            <person name="Mihova T."/>
            <person name="Mittelman R."/>
            <person name="Mlenga V."/>
            <person name="Montmayeur A."/>
            <person name="Mulrain L."/>
            <person name="Navidi A."/>
            <person name="Naylor J."/>
            <person name="Negash T."/>
            <person name="Nguyen T."/>
            <person name="Nguyen N."/>
            <person name="Nicol R."/>
            <person name="Norbu C."/>
            <person name="Norbu N."/>
            <person name="Novod N."/>
            <person name="O'Neill B."/>
            <person name="Osman S."/>
            <person name="Markiewicz E."/>
            <person name="Oyono O.L."/>
            <person name="Patti C."/>
            <person name="Phunkhang P."/>
            <person name="Pierre F."/>
            <person name="Priest M."/>
            <person name="Raghuraman S."/>
            <person name="Rege F."/>
            <person name="Reyes R."/>
            <person name="Rise C."/>
            <person name="Rogov P."/>
            <person name="Ross K."/>
            <person name="Ryan E."/>
            <person name="Settipalli S."/>
            <person name="Shea T."/>
            <person name="Sherpa N."/>
            <person name="Shi L."/>
            <person name="Shih D."/>
            <person name="Sparrow T."/>
            <person name="Spaulding J."/>
            <person name="Stalker J."/>
            <person name="Stange-Thomann N."/>
            <person name="Stavropoulos S."/>
            <person name="Stone C."/>
            <person name="Strader C."/>
            <person name="Tesfaye S."/>
            <person name="Thomson T."/>
            <person name="Thoulutsang Y."/>
            <person name="Thoulutsang D."/>
            <person name="Topham K."/>
            <person name="Topping I."/>
            <person name="Tsamla T."/>
            <person name="Vassiliev H."/>
            <person name="Vo A."/>
            <person name="Wangchuk T."/>
            <person name="Wangdi T."/>
            <person name="Weiand M."/>
            <person name="Wilkinson J."/>
            <person name="Wilson A."/>
            <person name="Yadav S."/>
            <person name="Young G."/>
            <person name="Yu Q."/>
            <person name="Zembek L."/>
            <person name="Zhong D."/>
            <person name="Zimmer A."/>
            <person name="Zwirko Z."/>
            <person name="Jaffe D.B."/>
            <person name="Alvarez P."/>
            <person name="Brockman W."/>
            <person name="Butler J."/>
            <person name="Chin C."/>
            <person name="Gnerre S."/>
            <person name="Grabherr M."/>
            <person name="Kleber M."/>
            <person name="Mauceli E."/>
            <person name="MacCallum I."/>
        </authorList>
    </citation>
    <scope>NUCLEOTIDE SEQUENCE [LARGE SCALE GENOMIC DNA]</scope>
    <source>
        <strain evidence="3">Rob3c / Tucson 14021-0248.25</strain>
    </source>
</reference>
<name>B4IAU0_DROSE</name>
<protein>
    <submittedName>
        <fullName evidence="2">GM22120</fullName>
    </submittedName>
</protein>
<dbReference type="HOGENOM" id="CLU_175028_0_0_1"/>
<dbReference type="EMBL" id="CH480826">
    <property type="protein sequence ID" value="EDW44403.1"/>
    <property type="molecule type" value="Genomic_DNA"/>
</dbReference>
<organism evidence="3">
    <name type="scientific">Drosophila sechellia</name>
    <name type="common">Fruit fly</name>
    <dbReference type="NCBI Taxonomy" id="7238"/>
    <lineage>
        <taxon>Eukaryota</taxon>
        <taxon>Metazoa</taxon>
        <taxon>Ecdysozoa</taxon>
        <taxon>Arthropoda</taxon>
        <taxon>Hexapoda</taxon>
        <taxon>Insecta</taxon>
        <taxon>Pterygota</taxon>
        <taxon>Neoptera</taxon>
        <taxon>Endopterygota</taxon>
        <taxon>Diptera</taxon>
        <taxon>Brachycera</taxon>
        <taxon>Muscomorpha</taxon>
        <taxon>Ephydroidea</taxon>
        <taxon>Drosophilidae</taxon>
        <taxon>Drosophila</taxon>
        <taxon>Sophophora</taxon>
    </lineage>
</organism>
<keyword evidence="1" id="KW-0472">Membrane</keyword>
<dbReference type="AlphaFoldDB" id="B4IAU0"/>
<evidence type="ECO:0000256" key="1">
    <source>
        <dbReference type="SAM" id="Phobius"/>
    </source>
</evidence>
<evidence type="ECO:0000313" key="2">
    <source>
        <dbReference type="EMBL" id="EDW44403.1"/>
    </source>
</evidence>
<feature type="transmembrane region" description="Helical" evidence="1">
    <location>
        <begin position="20"/>
        <end position="40"/>
    </location>
</feature>
<gene>
    <name evidence="2" type="primary">Dsec\GM22120</name>
    <name evidence="2" type="ORF">Dsec_GM22120</name>
</gene>
<sequence>MYVHGRIVGIGRQLCALADAINIIIIIMISTIILVVHCNARNRTASESESNDAYVAPLSILPCSSTHPTTIFTSVPIPITVPFSSSIIWGPQHLHLHLTGWYCYVERI</sequence>
<keyword evidence="1" id="KW-0812">Transmembrane</keyword>
<dbReference type="Proteomes" id="UP000001292">
    <property type="component" value="Unassembled WGS sequence"/>
</dbReference>
<keyword evidence="1" id="KW-1133">Transmembrane helix</keyword>
<accession>B4IAU0</accession>